<keyword evidence="7" id="KW-0862">Zinc</keyword>
<keyword evidence="8 11" id="KW-0456">Lyase</keyword>
<name>A0A5E4R876_9BURK</name>
<keyword evidence="6" id="KW-0479">Metal-binding</keyword>
<dbReference type="AlphaFoldDB" id="A0A5E4R876"/>
<accession>A0A5E4R876</accession>
<sequence length="132" mass="15209">MEAQQLNFELSQKFYFEAAHTLDREIDAEGSRRIHGHTYHAQIFVRGRPDPDTRMMIDLGLFRREIERVRDQLDHRFLDEVPGLGIPTLEGLCTFIYQRLSVALPNISKVRVERPASWDCCDLNPDLALAGA</sequence>
<dbReference type="GO" id="GO:0046872">
    <property type="term" value="F:metal ion binding"/>
    <property type="evidence" value="ECO:0007669"/>
    <property type="project" value="UniProtKB-KW"/>
</dbReference>
<evidence type="ECO:0000256" key="4">
    <source>
        <dbReference type="ARBA" id="ARBA00012982"/>
    </source>
</evidence>
<comment type="similarity">
    <text evidence="3">Belongs to the PTPS family. QueD subfamily.</text>
</comment>
<evidence type="ECO:0000256" key="10">
    <source>
        <dbReference type="ARBA" id="ARBA00048807"/>
    </source>
</evidence>
<dbReference type="GO" id="GO:0070497">
    <property type="term" value="F:6-carboxytetrahydropterin synthase activity"/>
    <property type="evidence" value="ECO:0007669"/>
    <property type="project" value="UniProtKB-EC"/>
</dbReference>
<dbReference type="PANTHER" id="PTHR12589:SF7">
    <property type="entry name" value="6-PYRUVOYL TETRAHYDROBIOPTERIN SYNTHASE"/>
    <property type="match status" value="1"/>
</dbReference>
<dbReference type="EMBL" id="CABPSB010000001">
    <property type="protein sequence ID" value="VVD59347.1"/>
    <property type="molecule type" value="Genomic_DNA"/>
</dbReference>
<evidence type="ECO:0000313" key="11">
    <source>
        <dbReference type="EMBL" id="VVD59347.1"/>
    </source>
</evidence>
<dbReference type="InterPro" id="IPR007115">
    <property type="entry name" value="6-PTP_synth/QueD"/>
</dbReference>
<evidence type="ECO:0000256" key="9">
    <source>
        <dbReference type="ARBA" id="ARBA00031449"/>
    </source>
</evidence>
<evidence type="ECO:0000313" key="12">
    <source>
        <dbReference type="Proteomes" id="UP000406256"/>
    </source>
</evidence>
<dbReference type="InterPro" id="IPR038418">
    <property type="entry name" value="6-PTP_synth/QueD_sf"/>
</dbReference>
<evidence type="ECO:0000256" key="2">
    <source>
        <dbReference type="ARBA" id="ARBA00005061"/>
    </source>
</evidence>
<dbReference type="EC" id="4.1.2.50" evidence="4"/>
<dbReference type="Gene3D" id="3.30.479.10">
    <property type="entry name" value="6-pyruvoyl tetrahydropterin synthase/QueD"/>
    <property type="match status" value="1"/>
</dbReference>
<evidence type="ECO:0000256" key="7">
    <source>
        <dbReference type="ARBA" id="ARBA00022833"/>
    </source>
</evidence>
<keyword evidence="12" id="KW-1185">Reference proteome</keyword>
<evidence type="ECO:0000256" key="6">
    <source>
        <dbReference type="ARBA" id="ARBA00022723"/>
    </source>
</evidence>
<gene>
    <name evidence="11" type="ORF">PAN31108_00024</name>
</gene>
<dbReference type="Pfam" id="PF01242">
    <property type="entry name" value="PTPS"/>
    <property type="match status" value="1"/>
</dbReference>
<organism evidence="11 12">
    <name type="scientific">Pandoraea anhela</name>
    <dbReference type="NCBI Taxonomy" id="2508295"/>
    <lineage>
        <taxon>Bacteria</taxon>
        <taxon>Pseudomonadati</taxon>
        <taxon>Pseudomonadota</taxon>
        <taxon>Betaproteobacteria</taxon>
        <taxon>Burkholderiales</taxon>
        <taxon>Burkholderiaceae</taxon>
        <taxon>Pandoraea</taxon>
    </lineage>
</organism>
<reference evidence="11 12" key="1">
    <citation type="submission" date="2019-08" db="EMBL/GenBank/DDBJ databases">
        <authorList>
            <person name="Peeters C."/>
        </authorList>
    </citation>
    <scope>NUCLEOTIDE SEQUENCE [LARGE SCALE GENOMIC DNA]</scope>
    <source>
        <strain evidence="11 12">LMG 31108</strain>
    </source>
</reference>
<proteinExistence type="inferred from homology"/>
<dbReference type="PANTHER" id="PTHR12589">
    <property type="entry name" value="PYRUVOYL TETRAHYDROBIOPTERIN SYNTHASE"/>
    <property type="match status" value="1"/>
</dbReference>
<comment type="cofactor">
    <cofactor evidence="1">
        <name>Zn(2+)</name>
        <dbReference type="ChEBI" id="CHEBI:29105"/>
    </cofactor>
</comment>
<evidence type="ECO:0000256" key="8">
    <source>
        <dbReference type="ARBA" id="ARBA00023239"/>
    </source>
</evidence>
<protein>
    <recommendedName>
        <fullName evidence="5">6-carboxy-5,6,7,8-tetrahydropterin synthase</fullName>
        <ecNumber evidence="4">4.1.2.50</ecNumber>
    </recommendedName>
    <alternativeName>
        <fullName evidence="9">Queuosine biosynthesis protein QueD</fullName>
    </alternativeName>
</protein>
<dbReference type="SUPFAM" id="SSF55620">
    <property type="entry name" value="Tetrahydrobiopterin biosynthesis enzymes-like"/>
    <property type="match status" value="1"/>
</dbReference>
<comment type="catalytic activity">
    <reaction evidence="10">
        <text>7,8-dihydroneopterin 3'-triphosphate + H2O = 6-carboxy-5,6,7,8-tetrahydropterin + triphosphate + acetaldehyde + 2 H(+)</text>
        <dbReference type="Rhea" id="RHEA:27966"/>
        <dbReference type="ChEBI" id="CHEBI:15343"/>
        <dbReference type="ChEBI" id="CHEBI:15377"/>
        <dbReference type="ChEBI" id="CHEBI:15378"/>
        <dbReference type="ChEBI" id="CHEBI:18036"/>
        <dbReference type="ChEBI" id="CHEBI:58462"/>
        <dbReference type="ChEBI" id="CHEBI:61032"/>
        <dbReference type="EC" id="4.1.2.50"/>
    </reaction>
</comment>
<evidence type="ECO:0000256" key="5">
    <source>
        <dbReference type="ARBA" id="ARBA00018141"/>
    </source>
</evidence>
<comment type="pathway">
    <text evidence="2">Purine metabolism; 7-cyano-7-deazaguanine biosynthesis.</text>
</comment>
<dbReference type="UniPathway" id="UPA00391"/>
<evidence type="ECO:0000256" key="1">
    <source>
        <dbReference type="ARBA" id="ARBA00001947"/>
    </source>
</evidence>
<dbReference type="Proteomes" id="UP000406256">
    <property type="component" value="Unassembled WGS sequence"/>
</dbReference>
<evidence type="ECO:0000256" key="3">
    <source>
        <dbReference type="ARBA" id="ARBA00008900"/>
    </source>
</evidence>